<accession>A0ABN2GML0</accession>
<sequence>MRWHPHRPGEVAAQIGRRAKTAQLRDPVHRQIAALQQLPGARDPLALQPSQRRRARGGVEAADQGARAGVGAAGEVGDGQRFVQPLGGPVQQRGERVVGALRQRRLDVLGLAAGPMGGRDELPGQGVGRLGAVVLAHQMQTDVDAGRGARPGQHIAVVDVEHGRIEPYGRIALGEQRGVHPVGGRRTAVEKSGRGEGERARAQRHDAGAAPMGLTQRGDQLLGGIAAHIGRGRDDHRVRGDQFLGAVRGVGGEP</sequence>
<organism evidence="2 3">
    <name type="scientific">Streptomyces yatensis</name>
    <dbReference type="NCBI Taxonomy" id="155177"/>
    <lineage>
        <taxon>Bacteria</taxon>
        <taxon>Bacillati</taxon>
        <taxon>Actinomycetota</taxon>
        <taxon>Actinomycetes</taxon>
        <taxon>Kitasatosporales</taxon>
        <taxon>Streptomycetaceae</taxon>
        <taxon>Streptomyces</taxon>
        <taxon>Streptomyces violaceusniger group</taxon>
    </lineage>
</organism>
<comment type="caution">
    <text evidence="2">The sequence shown here is derived from an EMBL/GenBank/DDBJ whole genome shotgun (WGS) entry which is preliminary data.</text>
</comment>
<feature type="compositionally biased region" description="Basic and acidic residues" evidence="1">
    <location>
        <begin position="187"/>
        <end position="207"/>
    </location>
</feature>
<evidence type="ECO:0000313" key="2">
    <source>
        <dbReference type="EMBL" id="GAA1673765.1"/>
    </source>
</evidence>
<feature type="region of interest" description="Disordered" evidence="1">
    <location>
        <begin position="179"/>
        <end position="215"/>
    </location>
</feature>
<dbReference type="Proteomes" id="UP001499947">
    <property type="component" value="Unassembled WGS sequence"/>
</dbReference>
<dbReference type="EMBL" id="BAAALR010000014">
    <property type="protein sequence ID" value="GAA1673765.1"/>
    <property type="molecule type" value="Genomic_DNA"/>
</dbReference>
<evidence type="ECO:0000256" key="1">
    <source>
        <dbReference type="SAM" id="MobiDB-lite"/>
    </source>
</evidence>
<proteinExistence type="predicted"/>
<evidence type="ECO:0000313" key="3">
    <source>
        <dbReference type="Proteomes" id="UP001499947"/>
    </source>
</evidence>
<protein>
    <submittedName>
        <fullName evidence="2">Uncharacterized protein</fullName>
    </submittedName>
</protein>
<name>A0ABN2GML0_9ACTN</name>
<reference evidence="2 3" key="1">
    <citation type="journal article" date="2019" name="Int. J. Syst. Evol. Microbiol.">
        <title>The Global Catalogue of Microorganisms (GCM) 10K type strain sequencing project: providing services to taxonomists for standard genome sequencing and annotation.</title>
        <authorList>
            <consortium name="The Broad Institute Genomics Platform"/>
            <consortium name="The Broad Institute Genome Sequencing Center for Infectious Disease"/>
            <person name="Wu L."/>
            <person name="Ma J."/>
        </authorList>
    </citation>
    <scope>NUCLEOTIDE SEQUENCE [LARGE SCALE GENOMIC DNA]</scope>
    <source>
        <strain evidence="2 3">JCM 13244</strain>
    </source>
</reference>
<gene>
    <name evidence="2" type="ORF">GCM10009680_11780</name>
</gene>
<keyword evidence="3" id="KW-1185">Reference proteome</keyword>